<keyword evidence="2" id="KW-0812">Transmembrane</keyword>
<dbReference type="AlphaFoldDB" id="A0A9P7XTV7"/>
<feature type="region of interest" description="Disordered" evidence="1">
    <location>
        <begin position="248"/>
        <end position="281"/>
    </location>
</feature>
<feature type="compositionally biased region" description="Low complexity" evidence="1">
    <location>
        <begin position="459"/>
        <end position="471"/>
    </location>
</feature>
<name>A0A9P7XTV7_9FUNG</name>
<feature type="chain" id="PRO_5040239707" evidence="3">
    <location>
        <begin position="28"/>
        <end position="502"/>
    </location>
</feature>
<evidence type="ECO:0000256" key="1">
    <source>
        <dbReference type="SAM" id="MobiDB-lite"/>
    </source>
</evidence>
<sequence length="502" mass="51274">MRAPASWMKSLLATATCLASIASIAQADILCSSPNSGQTFKAGDPVSLAITASATGGPFVAQVNSLTATLVCTVAGNILDTVTIPKANVTGYNYIIPSVGNVTTPTGTDGVCVTNKFYFSYSGKYTDDGIFPIPHDFGPAKCADITIVPQPYPVIPIPSPNITTTAATIPTPTPTDSTTGKPKSTTTTSSSLSPSPTSGNKDESESDGRPKTFIVVVVAIVAVVLLALMAVGIMFHLRRQRKRRMESAIMPWSNQNNNQFSKMSSSMDDDDPRSPGSHHAAAIGGGIAAAGAVGAGFNKPQPKTPQPSHGGHYGDDSYGGGGYGQQQQHGHGGYYNDQDGYGQQQQDDFYNPYYAQHAGGGGGYQGAPGAAGAAGAAAAGGYGYRNDKQSYYAGSQGARTPYQESHDPYSSASPVSSATGAGSAGGYYPPPPPVSSNAAGALSPPTPSSSYLNSAPNELSSTTLTNSSGTGRAPQAILPEMGHSESGDAAGGGIPMKEIPPK</sequence>
<keyword evidence="5" id="KW-1185">Reference proteome</keyword>
<proteinExistence type="predicted"/>
<feature type="region of interest" description="Disordered" evidence="1">
    <location>
        <begin position="395"/>
        <end position="502"/>
    </location>
</feature>
<evidence type="ECO:0000256" key="2">
    <source>
        <dbReference type="SAM" id="Phobius"/>
    </source>
</evidence>
<organism evidence="4 5">
    <name type="scientific">Linnemannia hyalina</name>
    <dbReference type="NCBI Taxonomy" id="64524"/>
    <lineage>
        <taxon>Eukaryota</taxon>
        <taxon>Fungi</taxon>
        <taxon>Fungi incertae sedis</taxon>
        <taxon>Mucoromycota</taxon>
        <taxon>Mortierellomycotina</taxon>
        <taxon>Mortierellomycetes</taxon>
        <taxon>Mortierellales</taxon>
        <taxon>Mortierellaceae</taxon>
        <taxon>Linnemannia</taxon>
    </lineage>
</organism>
<feature type="transmembrane region" description="Helical" evidence="2">
    <location>
        <begin position="213"/>
        <end position="235"/>
    </location>
</feature>
<feature type="region of interest" description="Disordered" evidence="1">
    <location>
        <begin position="293"/>
        <end position="346"/>
    </location>
</feature>
<dbReference type="OrthoDB" id="2445818at2759"/>
<evidence type="ECO:0000313" key="4">
    <source>
        <dbReference type="EMBL" id="KAG9067022.1"/>
    </source>
</evidence>
<keyword evidence="3" id="KW-0732">Signal</keyword>
<comment type="caution">
    <text evidence="4">The sequence shown here is derived from an EMBL/GenBank/DDBJ whole genome shotgun (WGS) entry which is preliminary data.</text>
</comment>
<protein>
    <submittedName>
        <fullName evidence="4">Uncharacterized protein</fullName>
    </submittedName>
</protein>
<dbReference type="Proteomes" id="UP000707451">
    <property type="component" value="Unassembled WGS sequence"/>
</dbReference>
<feature type="signal peptide" evidence="3">
    <location>
        <begin position="1"/>
        <end position="27"/>
    </location>
</feature>
<feature type="compositionally biased region" description="Low complexity" evidence="1">
    <location>
        <begin position="325"/>
        <end position="346"/>
    </location>
</feature>
<feature type="region of interest" description="Disordered" evidence="1">
    <location>
        <begin position="163"/>
        <end position="208"/>
    </location>
</feature>
<evidence type="ECO:0000313" key="5">
    <source>
        <dbReference type="Proteomes" id="UP000707451"/>
    </source>
</evidence>
<feature type="compositionally biased region" description="Low complexity" evidence="1">
    <location>
        <begin position="163"/>
        <end position="198"/>
    </location>
</feature>
<evidence type="ECO:0000256" key="3">
    <source>
        <dbReference type="SAM" id="SignalP"/>
    </source>
</evidence>
<feature type="compositionally biased region" description="Polar residues" evidence="1">
    <location>
        <begin position="448"/>
        <end position="458"/>
    </location>
</feature>
<accession>A0A9P7XTV7</accession>
<reference evidence="4" key="1">
    <citation type="submission" date="2021-06" db="EMBL/GenBank/DDBJ databases">
        <title>Genome Sequence of Mortierella hyaline Strain SCG-10, a Cold-Adapted, Nitrate-Reducing Fungus Isolated from Soil in Minnesota, USA.</title>
        <authorList>
            <person name="Aldossari N."/>
        </authorList>
    </citation>
    <scope>NUCLEOTIDE SEQUENCE</scope>
    <source>
        <strain evidence="4">SCG-10</strain>
    </source>
</reference>
<keyword evidence="2" id="KW-0472">Membrane</keyword>
<feature type="compositionally biased region" description="Low complexity" evidence="1">
    <location>
        <begin position="408"/>
        <end position="421"/>
    </location>
</feature>
<keyword evidence="2" id="KW-1133">Transmembrane helix</keyword>
<gene>
    <name evidence="4" type="ORF">KI688_012934</name>
</gene>
<dbReference type="EMBL" id="JAHRHY010000009">
    <property type="protein sequence ID" value="KAG9067022.1"/>
    <property type="molecule type" value="Genomic_DNA"/>
</dbReference>